<accession>A0ABN9BJP5</accession>
<proteinExistence type="predicted"/>
<evidence type="ECO:0000313" key="2">
    <source>
        <dbReference type="Proteomes" id="UP001162483"/>
    </source>
</evidence>
<organism evidence="1 2">
    <name type="scientific">Staurois parvus</name>
    <dbReference type="NCBI Taxonomy" id="386267"/>
    <lineage>
        <taxon>Eukaryota</taxon>
        <taxon>Metazoa</taxon>
        <taxon>Chordata</taxon>
        <taxon>Craniata</taxon>
        <taxon>Vertebrata</taxon>
        <taxon>Euteleostomi</taxon>
        <taxon>Amphibia</taxon>
        <taxon>Batrachia</taxon>
        <taxon>Anura</taxon>
        <taxon>Neobatrachia</taxon>
        <taxon>Ranoidea</taxon>
        <taxon>Ranidae</taxon>
        <taxon>Staurois</taxon>
    </lineage>
</organism>
<comment type="caution">
    <text evidence="1">The sequence shown here is derived from an EMBL/GenBank/DDBJ whole genome shotgun (WGS) entry which is preliminary data.</text>
</comment>
<reference evidence="1" key="1">
    <citation type="submission" date="2023-05" db="EMBL/GenBank/DDBJ databases">
        <authorList>
            <person name="Stuckert A."/>
        </authorList>
    </citation>
    <scope>NUCLEOTIDE SEQUENCE</scope>
</reference>
<keyword evidence="2" id="KW-1185">Reference proteome</keyword>
<gene>
    <name evidence="1" type="ORF">SPARVUS_LOCUS3039546</name>
</gene>
<evidence type="ECO:0008006" key="3">
    <source>
        <dbReference type="Google" id="ProtNLM"/>
    </source>
</evidence>
<sequence>MESKDDPETEPYRSKYRARELLREVRALLGAEEESGERQDDGAQDEDTQGILAARRAVIEFRLGVNHTETEEMSAGEEHLVKGTRFLEKHRLSHDCVSTYIQAQNNLGILWAERGEIMIGQRYLESAESLYCQYMKKIGKPPVDPDEHFTPEEQKLTDQERSKRFERVYTHTMYYLAQVYKHLKQDEKAAQYCHTTLQRQLEYDGYNPVEWGNQCSHFITVLSGKAMLHGIQALSCCCKCYL</sequence>
<dbReference type="PANTHER" id="PTHR46321">
    <property type="entry name" value="KIF1-BINDING PROTEIN"/>
    <property type="match status" value="1"/>
</dbReference>
<protein>
    <recommendedName>
        <fullName evidence="3">KIF-binding protein</fullName>
    </recommendedName>
</protein>
<evidence type="ECO:0000313" key="1">
    <source>
        <dbReference type="EMBL" id="CAI9547725.1"/>
    </source>
</evidence>
<name>A0ABN9BJP5_9NEOB</name>
<dbReference type="PANTHER" id="PTHR46321:SF1">
    <property type="entry name" value="KIF-BINDING PROTEIN"/>
    <property type="match status" value="1"/>
</dbReference>
<dbReference type="Proteomes" id="UP001162483">
    <property type="component" value="Unassembled WGS sequence"/>
</dbReference>
<dbReference type="EMBL" id="CATNWA010004398">
    <property type="protein sequence ID" value="CAI9547725.1"/>
    <property type="molecule type" value="Genomic_DNA"/>
</dbReference>